<dbReference type="Pfam" id="PF00225">
    <property type="entry name" value="Kinesin"/>
    <property type="match status" value="1"/>
</dbReference>
<gene>
    <name evidence="17" type="ORF">RND81_02G181700</name>
</gene>
<evidence type="ECO:0000256" key="14">
    <source>
        <dbReference type="SAM" id="Coils"/>
    </source>
</evidence>
<evidence type="ECO:0000256" key="1">
    <source>
        <dbReference type="ARBA" id="ARBA00004245"/>
    </source>
</evidence>
<dbReference type="InterPro" id="IPR001752">
    <property type="entry name" value="Kinesin_motor_dom"/>
</dbReference>
<comment type="similarity">
    <text evidence="2">Belongs to the TRAFAC class myosin-kinesin ATPase superfamily. Kinesin family. Ungrouped subfamily.</text>
</comment>
<dbReference type="InterPro" id="IPR016024">
    <property type="entry name" value="ARM-type_fold"/>
</dbReference>
<evidence type="ECO:0000256" key="4">
    <source>
        <dbReference type="ARBA" id="ARBA00022701"/>
    </source>
</evidence>
<evidence type="ECO:0000256" key="8">
    <source>
        <dbReference type="ARBA" id="ARBA00023054"/>
    </source>
</evidence>
<evidence type="ECO:0000256" key="15">
    <source>
        <dbReference type="SAM" id="MobiDB-lite"/>
    </source>
</evidence>
<comment type="caution">
    <text evidence="17">The sequence shown here is derived from an EMBL/GenBank/DDBJ whole genome shotgun (WGS) entry which is preliminary data.</text>
</comment>
<dbReference type="Pfam" id="PF00514">
    <property type="entry name" value="Arm"/>
    <property type="match status" value="1"/>
</dbReference>
<feature type="compositionally biased region" description="Polar residues" evidence="15">
    <location>
        <begin position="155"/>
        <end position="186"/>
    </location>
</feature>
<dbReference type="GO" id="GO:0005876">
    <property type="term" value="C:spindle microtubule"/>
    <property type="evidence" value="ECO:0007669"/>
    <property type="project" value="TreeGrafter"/>
</dbReference>
<feature type="domain" description="Kinesin motor" evidence="16">
    <location>
        <begin position="199"/>
        <end position="543"/>
    </location>
</feature>
<dbReference type="InterPro" id="IPR027417">
    <property type="entry name" value="P-loop_NTPase"/>
</dbReference>
<dbReference type="GO" id="GO:0090307">
    <property type="term" value="P:mitotic spindle assembly"/>
    <property type="evidence" value="ECO:0007669"/>
    <property type="project" value="TreeGrafter"/>
</dbReference>
<evidence type="ECO:0000256" key="3">
    <source>
        <dbReference type="ARBA" id="ARBA00022490"/>
    </source>
</evidence>
<proteinExistence type="inferred from homology"/>
<dbReference type="SUPFAM" id="SSF52540">
    <property type="entry name" value="P-loop containing nucleoside triphosphate hydrolases"/>
    <property type="match status" value="1"/>
</dbReference>
<feature type="coiled-coil region" evidence="14">
    <location>
        <begin position="559"/>
        <end position="826"/>
    </location>
</feature>
<keyword evidence="7 13" id="KW-0067">ATP-binding</keyword>
<dbReference type="PANTHER" id="PTHR47970">
    <property type="entry name" value="KINESIN-LIKE PROTEIN KIF11"/>
    <property type="match status" value="1"/>
</dbReference>
<accession>A0AAW1MVD5</accession>
<keyword evidence="8 14" id="KW-0175">Coiled coil</keyword>
<evidence type="ECO:0000256" key="11">
    <source>
        <dbReference type="ARBA" id="ARBA00063975"/>
    </source>
</evidence>
<dbReference type="PROSITE" id="PS00411">
    <property type="entry name" value="KINESIN_MOTOR_1"/>
    <property type="match status" value="1"/>
</dbReference>
<dbReference type="GO" id="GO:0005524">
    <property type="term" value="F:ATP binding"/>
    <property type="evidence" value="ECO:0007669"/>
    <property type="project" value="UniProtKB-UniRule"/>
</dbReference>
<feature type="compositionally biased region" description="Low complexity" evidence="15">
    <location>
        <begin position="128"/>
        <end position="154"/>
    </location>
</feature>
<dbReference type="PRINTS" id="PR00380">
    <property type="entry name" value="KINESINHEAVY"/>
</dbReference>
<evidence type="ECO:0000256" key="7">
    <source>
        <dbReference type="ARBA" id="ARBA00022840"/>
    </source>
</evidence>
<dbReference type="AlphaFoldDB" id="A0AAW1MVD5"/>
<dbReference type="SUPFAM" id="SSF48371">
    <property type="entry name" value="ARM repeat"/>
    <property type="match status" value="1"/>
</dbReference>
<evidence type="ECO:0000313" key="17">
    <source>
        <dbReference type="EMBL" id="KAK9750239.1"/>
    </source>
</evidence>
<keyword evidence="6 13" id="KW-0547">Nucleotide-binding</keyword>
<dbReference type="Gene3D" id="3.40.850.10">
    <property type="entry name" value="Kinesin motor domain"/>
    <property type="match status" value="1"/>
</dbReference>
<dbReference type="GO" id="GO:0072686">
    <property type="term" value="C:mitotic spindle"/>
    <property type="evidence" value="ECO:0007669"/>
    <property type="project" value="TreeGrafter"/>
</dbReference>
<keyword evidence="3" id="KW-0963">Cytoplasm</keyword>
<dbReference type="GO" id="GO:0008017">
    <property type="term" value="F:microtubule binding"/>
    <property type="evidence" value="ECO:0007669"/>
    <property type="project" value="InterPro"/>
</dbReference>
<dbReference type="PROSITE" id="PS50067">
    <property type="entry name" value="KINESIN_MOTOR_2"/>
    <property type="match status" value="1"/>
</dbReference>
<evidence type="ECO:0000313" key="18">
    <source>
        <dbReference type="Proteomes" id="UP001443914"/>
    </source>
</evidence>
<feature type="repeat" description="ARM" evidence="12">
    <location>
        <begin position="948"/>
        <end position="990"/>
    </location>
</feature>
<dbReference type="FunFam" id="3.40.850.10:FF:000036">
    <property type="entry name" value="Kinesin-like protein"/>
    <property type="match status" value="1"/>
</dbReference>
<dbReference type="PANTHER" id="PTHR47970:SF6">
    <property type="entry name" value="KINESIN-LIKE PROTEIN KIN-UC ISOFORM X1"/>
    <property type="match status" value="1"/>
</dbReference>
<dbReference type="PROSITE" id="PS50176">
    <property type="entry name" value="ARM_REPEAT"/>
    <property type="match status" value="2"/>
</dbReference>
<evidence type="ECO:0000256" key="5">
    <source>
        <dbReference type="ARBA" id="ARBA00022737"/>
    </source>
</evidence>
<dbReference type="InterPro" id="IPR011989">
    <property type="entry name" value="ARM-like"/>
</dbReference>
<dbReference type="EMBL" id="JBDFQZ010000002">
    <property type="protein sequence ID" value="KAK9750239.1"/>
    <property type="molecule type" value="Genomic_DNA"/>
</dbReference>
<dbReference type="InterPro" id="IPR047149">
    <property type="entry name" value="KIF11-like"/>
</dbReference>
<dbReference type="InterPro" id="IPR000225">
    <property type="entry name" value="Armadillo"/>
</dbReference>
<reference evidence="17" key="1">
    <citation type="submission" date="2024-03" db="EMBL/GenBank/DDBJ databases">
        <title>WGS assembly of Saponaria officinalis var. Norfolk2.</title>
        <authorList>
            <person name="Jenkins J."/>
            <person name="Shu S."/>
            <person name="Grimwood J."/>
            <person name="Barry K."/>
            <person name="Goodstein D."/>
            <person name="Schmutz J."/>
            <person name="Leebens-Mack J."/>
            <person name="Osbourn A."/>
        </authorList>
    </citation>
    <scope>NUCLEOTIDE SEQUENCE [LARGE SCALE GENOMIC DNA]</scope>
    <source>
        <strain evidence="17">JIC</strain>
    </source>
</reference>
<dbReference type="Gene3D" id="1.25.10.10">
    <property type="entry name" value="Leucine-rich Repeat Variant"/>
    <property type="match status" value="1"/>
</dbReference>
<organism evidence="17 18">
    <name type="scientific">Saponaria officinalis</name>
    <name type="common">Common soapwort</name>
    <name type="synonym">Lychnis saponaria</name>
    <dbReference type="NCBI Taxonomy" id="3572"/>
    <lineage>
        <taxon>Eukaryota</taxon>
        <taxon>Viridiplantae</taxon>
        <taxon>Streptophyta</taxon>
        <taxon>Embryophyta</taxon>
        <taxon>Tracheophyta</taxon>
        <taxon>Spermatophyta</taxon>
        <taxon>Magnoliopsida</taxon>
        <taxon>eudicotyledons</taxon>
        <taxon>Gunneridae</taxon>
        <taxon>Pentapetalae</taxon>
        <taxon>Caryophyllales</taxon>
        <taxon>Caryophyllaceae</taxon>
        <taxon>Caryophylleae</taxon>
        <taxon>Saponaria</taxon>
    </lineage>
</organism>
<dbReference type="CDD" id="cd00106">
    <property type="entry name" value="KISc"/>
    <property type="match status" value="1"/>
</dbReference>
<dbReference type="Proteomes" id="UP001443914">
    <property type="component" value="Unassembled WGS sequence"/>
</dbReference>
<feature type="repeat" description="ARM" evidence="12">
    <location>
        <begin position="989"/>
        <end position="1032"/>
    </location>
</feature>
<feature type="coiled-coil region" evidence="14">
    <location>
        <begin position="865"/>
        <end position="899"/>
    </location>
</feature>
<keyword evidence="5" id="KW-0677">Repeat</keyword>
<dbReference type="GO" id="GO:0051231">
    <property type="term" value="P:spindle elongation"/>
    <property type="evidence" value="ECO:0007669"/>
    <property type="project" value="TreeGrafter"/>
</dbReference>
<evidence type="ECO:0000256" key="13">
    <source>
        <dbReference type="PROSITE-ProRule" id="PRU00283"/>
    </source>
</evidence>
<evidence type="ECO:0000256" key="2">
    <source>
        <dbReference type="ARBA" id="ARBA00010103"/>
    </source>
</evidence>
<evidence type="ECO:0000259" key="16">
    <source>
        <dbReference type="PROSITE" id="PS50067"/>
    </source>
</evidence>
<feature type="binding site" evidence="13">
    <location>
        <begin position="284"/>
        <end position="291"/>
    </location>
    <ligand>
        <name>ATP</name>
        <dbReference type="ChEBI" id="CHEBI:30616"/>
    </ligand>
</feature>
<keyword evidence="9 13" id="KW-0505">Motor protein</keyword>
<comment type="subunit">
    <text evidence="11">Interacts (via C-terminus) with NEK5.</text>
</comment>
<sequence>MYVLFSLDHIRAPKKFETREEYRAAIHKDKEAQSLSQSYKTVSCSFPLQSCQLLTNFNSRTSPLLSSINEFPTTIIPLLLVNILETKTSPFPSCQTTIKMATQRSGKDRQTWQAPSSASLLNLSTNSLTKSVNGPVQSQSSRSKTTSSTKRSVTPNSVSHAVESVSQVKRSVTPVSSKRSVTPLSRSHSIIAHDPEPGRVRVAIRLRPRNEEDLALDADFADCVDIQPELKKLNLRKNNWSSDSYKFDEVFTESASQKRVYEVVAKPVVESVMSGYNGTVMAYGQTGTGKTYTVGNLGKNDASERGIMVRAVEDIITNTSPRHDSVEISYLQLYKEAIQDLLAPEKVNIPIVEDAKTGEVLLPGASLIKIHDLDHFMDLLQNGEANRHAANTKMNTNSSRSHAILTVYVRRSIVGKTEPATSSDMVTGSNAQLDTGVNMIRKSKLLIVDLAGSERIDKSGSEGHLLEEAKFINLSLTSLGKCINALAENSPHIPVRDSKLTRILRDSFGGSARTSLIVTIGPSARHHAETTSTIMFGQRAMKVVNMMKVKEEFDYESLCRKLESKVDHLTKEIDREQKLRDNYINEMEKKLKQCQRSFTDAEKSLVARSEILEKDNSRLEMEMKIMMDELNEQKDCNKLLRDEVARREMNIEHYKQKQSESSMYQKSLSDTTQKYEQQISAFIEQLKDERARYEGIESQLKNLKALLNDKEISMKQCQAENSRYHQELLESKQTHDERVLQLTKQLDDMLLRCEHAEKQVDSLRKLSTDESSDRKLLSETIQLYEEKIAILNKQLQDKDESRESLVEEVKSLKKALKEEKTSQSQDRSKVSDLMSRLEEKDLSYHTTVAEVEALKVENANLVFEKEKFSSELDAVKEKLLAEEKQRMTLEDEIVRLKKRLPENSDDVEDKKPYVKQQMRESSSFRSAMGLNRSISGQRATIAKICEEVGLEKILKLLSSEDIEVQMHALKVVANLAAEDVNQEKIVNDGGLDALLMLLRTSQNTTILRVASGAVANLAMNETNQGMIMSKGGAQLLSETTLKTDDPQTLRMVAGAIANLCGNVSLHSALLQDGGIKALVGMTGSANADVVAQVARGLANFAKCETREVIQGHKTGRSLLMEDGALRWLIVNSKTTLESTRRHIELALCHLAQNEDNTQDFISTGGLREVMRISSESAREDIRNLAKKTLKLNPIFHAQLRADR</sequence>
<keyword evidence="10" id="KW-0206">Cytoskeleton</keyword>
<keyword evidence="4" id="KW-0493">Microtubule</keyword>
<protein>
    <recommendedName>
        <fullName evidence="16">Kinesin motor domain-containing protein</fullName>
    </recommendedName>
</protein>
<name>A0AAW1MVD5_SAPOF</name>
<evidence type="ECO:0000256" key="10">
    <source>
        <dbReference type="ARBA" id="ARBA00023212"/>
    </source>
</evidence>
<evidence type="ECO:0000256" key="9">
    <source>
        <dbReference type="ARBA" id="ARBA00023175"/>
    </source>
</evidence>
<keyword evidence="18" id="KW-1185">Reference proteome</keyword>
<evidence type="ECO:0000256" key="6">
    <source>
        <dbReference type="ARBA" id="ARBA00022741"/>
    </source>
</evidence>
<dbReference type="SMART" id="SM00185">
    <property type="entry name" value="ARM"/>
    <property type="match status" value="4"/>
</dbReference>
<dbReference type="SMART" id="SM00129">
    <property type="entry name" value="KISc"/>
    <property type="match status" value="1"/>
</dbReference>
<dbReference type="GO" id="GO:0007018">
    <property type="term" value="P:microtubule-based movement"/>
    <property type="evidence" value="ECO:0007669"/>
    <property type="project" value="InterPro"/>
</dbReference>
<comment type="subcellular location">
    <subcellularLocation>
        <location evidence="1">Cytoplasm</location>
        <location evidence="1">Cytoskeleton</location>
    </subcellularLocation>
</comment>
<evidence type="ECO:0000256" key="12">
    <source>
        <dbReference type="PROSITE-ProRule" id="PRU00259"/>
    </source>
</evidence>
<feature type="region of interest" description="Disordered" evidence="15">
    <location>
        <begin position="128"/>
        <end position="186"/>
    </location>
</feature>
<dbReference type="InterPro" id="IPR036961">
    <property type="entry name" value="Kinesin_motor_dom_sf"/>
</dbReference>
<dbReference type="GO" id="GO:0008574">
    <property type="term" value="F:plus-end-directed microtubule motor activity"/>
    <property type="evidence" value="ECO:0007669"/>
    <property type="project" value="TreeGrafter"/>
</dbReference>
<dbReference type="InterPro" id="IPR019821">
    <property type="entry name" value="Kinesin_motor_CS"/>
</dbReference>